<evidence type="ECO:0000313" key="2">
    <source>
        <dbReference type="EMBL" id="MFC7332860.1"/>
    </source>
</evidence>
<proteinExistence type="predicted"/>
<keyword evidence="3" id="KW-1185">Reference proteome</keyword>
<feature type="chain" id="PRO_5047029667" evidence="1">
    <location>
        <begin position="33"/>
        <end position="248"/>
    </location>
</feature>
<organism evidence="2 3">
    <name type="scientific">Rhodocista pekingensis</name>
    <dbReference type="NCBI Taxonomy" id="201185"/>
    <lineage>
        <taxon>Bacteria</taxon>
        <taxon>Pseudomonadati</taxon>
        <taxon>Pseudomonadota</taxon>
        <taxon>Alphaproteobacteria</taxon>
        <taxon>Rhodospirillales</taxon>
        <taxon>Azospirillaceae</taxon>
        <taxon>Rhodocista</taxon>
    </lineage>
</organism>
<protein>
    <submittedName>
        <fullName evidence="2">Uncharacterized protein</fullName>
    </submittedName>
</protein>
<dbReference type="Proteomes" id="UP001596456">
    <property type="component" value="Unassembled WGS sequence"/>
</dbReference>
<name>A0ABW2KU07_9PROT</name>
<evidence type="ECO:0000256" key="1">
    <source>
        <dbReference type="SAM" id="SignalP"/>
    </source>
</evidence>
<evidence type="ECO:0000313" key="3">
    <source>
        <dbReference type="Proteomes" id="UP001596456"/>
    </source>
</evidence>
<dbReference type="EMBL" id="JBHTCM010000007">
    <property type="protein sequence ID" value="MFC7332860.1"/>
    <property type="molecule type" value="Genomic_DNA"/>
</dbReference>
<keyword evidence="1" id="KW-0732">Signal</keyword>
<reference evidence="3" key="1">
    <citation type="journal article" date="2019" name="Int. J. Syst. Evol. Microbiol.">
        <title>The Global Catalogue of Microorganisms (GCM) 10K type strain sequencing project: providing services to taxonomists for standard genome sequencing and annotation.</title>
        <authorList>
            <consortium name="The Broad Institute Genomics Platform"/>
            <consortium name="The Broad Institute Genome Sequencing Center for Infectious Disease"/>
            <person name="Wu L."/>
            <person name="Ma J."/>
        </authorList>
    </citation>
    <scope>NUCLEOTIDE SEQUENCE [LARGE SCALE GENOMIC DNA]</scope>
    <source>
        <strain evidence="3">CGMCC 1.16275</strain>
    </source>
</reference>
<gene>
    <name evidence="2" type="ORF">ACFQPS_06765</name>
</gene>
<feature type="signal peptide" evidence="1">
    <location>
        <begin position="1"/>
        <end position="32"/>
    </location>
</feature>
<accession>A0ABW2KU07</accession>
<dbReference type="RefSeq" id="WP_377357575.1">
    <property type="nucleotide sequence ID" value="NZ_JBHTCM010000007.1"/>
</dbReference>
<sequence>MRFPFSRRPAAAAFRPAALAVMLGLTALPAAAADGPAPSDGGRPEQARQGIWHATCDGREAARTCTVSARPAYADHRGGRGRASITLRRDSACTSLHVGFDRDIDVRRPVLLQVDDGPVHGFHTDRELVALARAVDEGPSALRTPMAPAFTAFLEEVATGRLAPGTDAASELVARFALLKETRRLGVTCPGTDRLLPELRRGRMLHLSFHVRREEEPAPYHWTVFDRRTVSVPLEGLDILLDSPAPLP</sequence>
<comment type="caution">
    <text evidence="2">The sequence shown here is derived from an EMBL/GenBank/DDBJ whole genome shotgun (WGS) entry which is preliminary data.</text>
</comment>